<comment type="similarity">
    <text evidence="1">Belongs to the cystatin family.</text>
</comment>
<dbReference type="SUPFAM" id="SSF54403">
    <property type="entry name" value="Cystatin/monellin"/>
    <property type="match status" value="1"/>
</dbReference>
<dbReference type="Gene3D" id="3.10.450.10">
    <property type="match status" value="1"/>
</dbReference>
<dbReference type="InterPro" id="IPR018073">
    <property type="entry name" value="Prot_inh_cystat_CS"/>
</dbReference>
<evidence type="ECO:0000313" key="2">
    <source>
        <dbReference type="EMBL" id="JAP98958.1"/>
    </source>
</evidence>
<dbReference type="CDD" id="cd00042">
    <property type="entry name" value="CY"/>
    <property type="match status" value="1"/>
</dbReference>
<gene>
    <name evidence="2" type="ORF">g.63542</name>
</gene>
<dbReference type="AlphaFoldDB" id="A0A146KSK7"/>
<dbReference type="GO" id="GO:0004869">
    <property type="term" value="F:cysteine-type endopeptidase inhibitor activity"/>
    <property type="evidence" value="ECO:0007669"/>
    <property type="project" value="InterPro"/>
</dbReference>
<protein>
    <submittedName>
        <fullName evidence="2">Uncharacterized protein</fullName>
    </submittedName>
</protein>
<organism evidence="2">
    <name type="scientific">Lygus hesperus</name>
    <name type="common">Western plant bug</name>
    <dbReference type="NCBI Taxonomy" id="30085"/>
    <lineage>
        <taxon>Eukaryota</taxon>
        <taxon>Metazoa</taxon>
        <taxon>Ecdysozoa</taxon>
        <taxon>Arthropoda</taxon>
        <taxon>Hexapoda</taxon>
        <taxon>Insecta</taxon>
        <taxon>Pterygota</taxon>
        <taxon>Neoptera</taxon>
        <taxon>Paraneoptera</taxon>
        <taxon>Hemiptera</taxon>
        <taxon>Heteroptera</taxon>
        <taxon>Panheteroptera</taxon>
        <taxon>Cimicomorpha</taxon>
        <taxon>Miridae</taxon>
        <taxon>Mirini</taxon>
        <taxon>Lygus</taxon>
    </lineage>
</organism>
<dbReference type="EMBL" id="GDHC01019670">
    <property type="protein sequence ID" value="JAP98958.1"/>
    <property type="molecule type" value="Transcribed_RNA"/>
</dbReference>
<dbReference type="InterPro" id="IPR046350">
    <property type="entry name" value="Cystatin_sf"/>
</dbReference>
<name>A0A146KSK7_LYGHE</name>
<dbReference type="InterPro" id="IPR000010">
    <property type="entry name" value="Cystatin_dom"/>
</dbReference>
<evidence type="ECO:0000256" key="1">
    <source>
        <dbReference type="ARBA" id="ARBA00009403"/>
    </source>
</evidence>
<sequence length="134" mass="15167">MYGQVWSAWHWVGTFVWRKDYLLFRKMYKVLVLAVALVVCVSAAPADDKGICAGCPEEQVVNEADYLPKLNAIRAQQNSEGSVKKIISHHTQVVAGTKHIFRYETTTGKTCTLSYVEQPWLSKEPQYPKDVCDS</sequence>
<reference evidence="2" key="1">
    <citation type="journal article" date="2016" name="Gigascience">
        <title>De novo construction of an expanded transcriptome assembly for the western tarnished plant bug, Lygus hesperus.</title>
        <authorList>
            <person name="Tassone E.E."/>
            <person name="Geib S.M."/>
            <person name="Hall B."/>
            <person name="Fabrick J.A."/>
            <person name="Brent C.S."/>
            <person name="Hull J.J."/>
        </authorList>
    </citation>
    <scope>NUCLEOTIDE SEQUENCE</scope>
</reference>
<dbReference type="PROSITE" id="PS00287">
    <property type="entry name" value="CYSTATIN"/>
    <property type="match status" value="1"/>
</dbReference>
<proteinExistence type="inferred from homology"/>
<accession>A0A146KSK7</accession>